<keyword evidence="1" id="KW-0808">Transferase</keyword>
<gene>
    <name evidence="1" type="ORF">DWZ83_08705</name>
</gene>
<dbReference type="GO" id="GO:0016740">
    <property type="term" value="F:transferase activity"/>
    <property type="evidence" value="ECO:0007669"/>
    <property type="project" value="UniProtKB-KW"/>
</dbReference>
<evidence type="ECO:0000313" key="2">
    <source>
        <dbReference type="Proteomes" id="UP000284868"/>
    </source>
</evidence>
<organism evidence="1 2">
    <name type="scientific">Amedibacillus dolichus</name>
    <dbReference type="NCBI Taxonomy" id="31971"/>
    <lineage>
        <taxon>Bacteria</taxon>
        <taxon>Bacillati</taxon>
        <taxon>Bacillota</taxon>
        <taxon>Erysipelotrichia</taxon>
        <taxon>Erysipelotrichales</taxon>
        <taxon>Erysipelotrichaceae</taxon>
        <taxon>Amedibacillus</taxon>
    </lineage>
</organism>
<name>A0A415P5T5_9FIRM</name>
<accession>A0A415P5T5</accession>
<sequence>NLLDFDELLRDLSESKVFCDNFNRYKRNNHYYDETLEDLFDTFRKINNLVQIELH</sequence>
<dbReference type="AlphaFoldDB" id="A0A415P5T5"/>
<dbReference type="EMBL" id="QRPK01000057">
    <property type="protein sequence ID" value="RHM08122.1"/>
    <property type="molecule type" value="Genomic_DNA"/>
</dbReference>
<reference evidence="1 2" key="1">
    <citation type="submission" date="2018-08" db="EMBL/GenBank/DDBJ databases">
        <title>A genome reference for cultivated species of the human gut microbiota.</title>
        <authorList>
            <person name="Zou Y."/>
            <person name="Xue W."/>
            <person name="Luo G."/>
        </authorList>
    </citation>
    <scope>NUCLEOTIDE SEQUENCE [LARGE SCALE GENOMIC DNA]</scope>
    <source>
        <strain evidence="1 2">AF35-6BH</strain>
    </source>
</reference>
<protein>
    <submittedName>
        <fullName evidence="1">Nucleotidyl transferase AbiEii/AbiGii toxin family protein</fullName>
    </submittedName>
</protein>
<feature type="non-terminal residue" evidence="1">
    <location>
        <position position="1"/>
    </location>
</feature>
<evidence type="ECO:0000313" key="1">
    <source>
        <dbReference type="EMBL" id="RHM08122.1"/>
    </source>
</evidence>
<dbReference type="Proteomes" id="UP000284868">
    <property type="component" value="Unassembled WGS sequence"/>
</dbReference>
<comment type="caution">
    <text evidence="1">The sequence shown here is derived from an EMBL/GenBank/DDBJ whole genome shotgun (WGS) entry which is preliminary data.</text>
</comment>
<keyword evidence="2" id="KW-1185">Reference proteome</keyword>
<proteinExistence type="predicted"/>